<dbReference type="EMBL" id="WKFB01000350">
    <property type="protein sequence ID" value="KAF6725924.1"/>
    <property type="molecule type" value="Genomic_DNA"/>
</dbReference>
<accession>A0A834F9E4</accession>
<comment type="caution">
    <text evidence="2">The sequence shown here is derived from an EMBL/GenBank/DDBJ whole genome shotgun (WGS) entry which is preliminary data.</text>
</comment>
<evidence type="ECO:0000313" key="2">
    <source>
        <dbReference type="EMBL" id="KAF6725924.1"/>
    </source>
</evidence>
<gene>
    <name evidence="2" type="ORF">FQA47_016783</name>
</gene>
<evidence type="ECO:0000256" key="1">
    <source>
        <dbReference type="SAM" id="MobiDB-lite"/>
    </source>
</evidence>
<dbReference type="PANTHER" id="PTHR11469">
    <property type="entry name" value="GLUCOSE-6-PHOSPHATE ISOMERASE"/>
    <property type="match status" value="1"/>
</dbReference>
<dbReference type="GO" id="GO:0051156">
    <property type="term" value="P:glucose 6-phosphate metabolic process"/>
    <property type="evidence" value="ECO:0007669"/>
    <property type="project" value="TreeGrafter"/>
</dbReference>
<dbReference type="Gene3D" id="3.40.50.10490">
    <property type="entry name" value="Glucose-6-phosphate isomerase like protein, domain 1"/>
    <property type="match status" value="1"/>
</dbReference>
<dbReference type="PANTHER" id="PTHR11469:SF5">
    <property type="entry name" value="GLUCOSE-6-PHOSPHATE ISOMERASE"/>
    <property type="match status" value="1"/>
</dbReference>
<dbReference type="GO" id="GO:0005829">
    <property type="term" value="C:cytosol"/>
    <property type="evidence" value="ECO:0007669"/>
    <property type="project" value="TreeGrafter"/>
</dbReference>
<feature type="region of interest" description="Disordered" evidence="1">
    <location>
        <begin position="14"/>
        <end position="106"/>
    </location>
</feature>
<reference evidence="2" key="1">
    <citation type="journal article" name="BMC Genomics">
        <title>Long-read sequencing and de novo genome assembly of marine medaka (Oryzias melastigma).</title>
        <authorList>
            <person name="Liang P."/>
            <person name="Saqib H.S.A."/>
            <person name="Ni X."/>
            <person name="Shen Y."/>
        </authorList>
    </citation>
    <scope>NUCLEOTIDE SEQUENCE</scope>
    <source>
        <strain evidence="2">Bigg-433</strain>
    </source>
</reference>
<sequence>MDSRLEKLVKEARLSKLEPAASNQTVSDAASNQTVSDAASNQTVSDAASNQTVSDAASNQTVSDAASNQTVSDAASNQTVSDAASNQTVSDAASNQTVSDAASNQTISDHHVDLDDILRRLEEVAVATSTVSPAVAGTRMIPADFLIPAQSQHRIRNTLHHEILTANFLAQTEALMKGKTPDEARRELEAADALEKLLPHKLRPRQGFLWSEAIIETHLQPSP</sequence>
<dbReference type="GO" id="GO:0006094">
    <property type="term" value="P:gluconeogenesis"/>
    <property type="evidence" value="ECO:0007669"/>
    <property type="project" value="InterPro"/>
</dbReference>
<dbReference type="Proteomes" id="UP000646548">
    <property type="component" value="Unassembled WGS sequence"/>
</dbReference>
<proteinExistence type="predicted"/>
<dbReference type="GO" id="GO:0004347">
    <property type="term" value="F:glucose-6-phosphate isomerase activity"/>
    <property type="evidence" value="ECO:0007669"/>
    <property type="project" value="InterPro"/>
</dbReference>
<dbReference type="GO" id="GO:0048029">
    <property type="term" value="F:monosaccharide binding"/>
    <property type="evidence" value="ECO:0007669"/>
    <property type="project" value="TreeGrafter"/>
</dbReference>
<dbReference type="InterPro" id="IPR001672">
    <property type="entry name" value="G6P_Isomerase"/>
</dbReference>
<evidence type="ECO:0000313" key="3">
    <source>
        <dbReference type="Proteomes" id="UP000646548"/>
    </source>
</evidence>
<dbReference type="PROSITE" id="PS51463">
    <property type="entry name" value="P_GLUCOSE_ISOMERASE_3"/>
    <property type="match status" value="1"/>
</dbReference>
<name>A0A834F9E4_ORYME</name>
<dbReference type="Pfam" id="PF00342">
    <property type="entry name" value="PGI"/>
    <property type="match status" value="1"/>
</dbReference>
<dbReference type="SUPFAM" id="SSF53697">
    <property type="entry name" value="SIS domain"/>
    <property type="match status" value="1"/>
</dbReference>
<dbReference type="GO" id="GO:0097367">
    <property type="term" value="F:carbohydrate derivative binding"/>
    <property type="evidence" value="ECO:0007669"/>
    <property type="project" value="InterPro"/>
</dbReference>
<keyword evidence="2" id="KW-0413">Isomerase</keyword>
<protein>
    <submittedName>
        <fullName evidence="2">Glucose-6-phosphate isomerase</fullName>
    </submittedName>
</protein>
<dbReference type="AlphaFoldDB" id="A0A834F9E4"/>
<dbReference type="GO" id="GO:0006096">
    <property type="term" value="P:glycolytic process"/>
    <property type="evidence" value="ECO:0007669"/>
    <property type="project" value="InterPro"/>
</dbReference>
<organism evidence="2 3">
    <name type="scientific">Oryzias melastigma</name>
    <name type="common">Marine medaka</name>
    <dbReference type="NCBI Taxonomy" id="30732"/>
    <lineage>
        <taxon>Eukaryota</taxon>
        <taxon>Metazoa</taxon>
        <taxon>Chordata</taxon>
        <taxon>Craniata</taxon>
        <taxon>Vertebrata</taxon>
        <taxon>Euteleostomi</taxon>
        <taxon>Actinopterygii</taxon>
        <taxon>Neopterygii</taxon>
        <taxon>Teleostei</taxon>
        <taxon>Neoteleostei</taxon>
        <taxon>Acanthomorphata</taxon>
        <taxon>Ovalentaria</taxon>
        <taxon>Atherinomorphae</taxon>
        <taxon>Beloniformes</taxon>
        <taxon>Adrianichthyidae</taxon>
        <taxon>Oryziinae</taxon>
        <taxon>Oryzias</taxon>
    </lineage>
</organism>
<dbReference type="InterPro" id="IPR046348">
    <property type="entry name" value="SIS_dom_sf"/>
</dbReference>
<feature type="compositionally biased region" description="Polar residues" evidence="1">
    <location>
        <begin position="21"/>
        <end position="106"/>
    </location>
</feature>